<name>A0A0E1WKB9_BURPE</name>
<dbReference type="HOGENOM" id="CLU_2141174_0_0_4"/>
<feature type="region of interest" description="Disordered" evidence="1">
    <location>
        <begin position="1"/>
        <end position="34"/>
    </location>
</feature>
<dbReference type="EMBL" id="CM000832">
    <property type="protein sequence ID" value="EET10087.1"/>
    <property type="molecule type" value="Genomic_DNA"/>
</dbReference>
<evidence type="ECO:0000256" key="1">
    <source>
        <dbReference type="SAM" id="MobiDB-lite"/>
    </source>
</evidence>
<dbReference type="Proteomes" id="UP000001812">
    <property type="component" value="Chromosome I"/>
</dbReference>
<gene>
    <name evidence="2" type="ORF">BURPS1710A_2665</name>
</gene>
<proteinExistence type="predicted"/>
<accession>A0A0E1WKB9</accession>
<feature type="region of interest" description="Disordered" evidence="1">
    <location>
        <begin position="85"/>
        <end position="108"/>
    </location>
</feature>
<reference evidence="2" key="1">
    <citation type="submission" date="2009-05" db="EMBL/GenBank/DDBJ databases">
        <authorList>
            <person name="Harkins D.M."/>
            <person name="DeShazer D."/>
            <person name="Woods D.E."/>
            <person name="Brinkac L.M."/>
            <person name="Brown K.A."/>
            <person name="Hung G.C."/>
            <person name="Tuanyok A."/>
            <person name="Zhang B."/>
            <person name="Nierman W.C."/>
        </authorList>
    </citation>
    <scope>NUCLEOTIDE SEQUENCE [LARGE SCALE GENOMIC DNA]</scope>
    <source>
        <strain evidence="2">1710a</strain>
    </source>
</reference>
<sequence length="108" mass="10638">MPGARRDEGSRSRAATCTLPIDARGAGPRRADGRARAVIGADAGADKSKGDGKRERAVDTAVDADGGAETDRGINVTTSARLAGRGASGAAAVPAGSAQRSIASHASP</sequence>
<evidence type="ECO:0000313" key="2">
    <source>
        <dbReference type="EMBL" id="EET10087.1"/>
    </source>
</evidence>
<feature type="compositionally biased region" description="Low complexity" evidence="1">
    <location>
        <begin position="85"/>
        <end position="101"/>
    </location>
</feature>
<feature type="compositionally biased region" description="Basic and acidic residues" evidence="1">
    <location>
        <begin position="1"/>
        <end position="11"/>
    </location>
</feature>
<organism evidence="2">
    <name type="scientific">Burkholderia pseudomallei 1710a</name>
    <dbReference type="NCBI Taxonomy" id="320371"/>
    <lineage>
        <taxon>Bacteria</taxon>
        <taxon>Pseudomonadati</taxon>
        <taxon>Pseudomonadota</taxon>
        <taxon>Betaproteobacteria</taxon>
        <taxon>Burkholderiales</taxon>
        <taxon>Burkholderiaceae</taxon>
        <taxon>Burkholderia</taxon>
        <taxon>pseudomallei group</taxon>
    </lineage>
</organism>
<dbReference type="AlphaFoldDB" id="A0A0E1WKB9"/>
<protein>
    <submittedName>
        <fullName evidence="2">Uncharacterized protein</fullName>
    </submittedName>
</protein>